<evidence type="ECO:0000313" key="1">
    <source>
        <dbReference type="EMBL" id="QSS48756.1"/>
    </source>
</evidence>
<sequence>MEKPSTSRLRNRRGWAHALYMIRISVYGLDQRLWRIDQMPRDSTRPLMHSAFCRPKIRDA</sequence>
<reference evidence="1" key="1">
    <citation type="submission" date="2021-01" db="EMBL/GenBank/DDBJ databases">
        <title>Chromosome-level genome assembly of a human fungal pathogen reveals clustering of transcriptionally co-regulated genes.</title>
        <authorList>
            <person name="Voorhies M."/>
            <person name="Cohen S."/>
            <person name="Shea T.P."/>
            <person name="Petrus S."/>
            <person name="Munoz J.F."/>
            <person name="Poplawski S."/>
            <person name="Goldman W.E."/>
            <person name="Michael T."/>
            <person name="Cuomo C.A."/>
            <person name="Sil A."/>
            <person name="Beyhan S."/>
        </authorList>
    </citation>
    <scope>NUCLEOTIDE SEQUENCE</scope>
    <source>
        <strain evidence="1">H88</strain>
    </source>
</reference>
<name>A0A8A1L4A1_AJEC8</name>
<protein>
    <submittedName>
        <fullName evidence="1">Uncharacterized protein</fullName>
    </submittedName>
</protein>
<dbReference type="VEuPathDB" id="FungiDB:I7I53_08856"/>
<evidence type="ECO:0000313" key="2">
    <source>
        <dbReference type="Proteomes" id="UP000663419"/>
    </source>
</evidence>
<accession>A0A8A1L4A1</accession>
<dbReference type="EMBL" id="CP069102">
    <property type="protein sequence ID" value="QSS48756.1"/>
    <property type="molecule type" value="Genomic_DNA"/>
</dbReference>
<dbReference type="AlphaFoldDB" id="A0A8A1L4A1"/>
<proteinExistence type="predicted"/>
<gene>
    <name evidence="1" type="ORF">I7I53_08856</name>
</gene>
<dbReference type="Proteomes" id="UP000663419">
    <property type="component" value="Chromosome 1"/>
</dbReference>
<organism evidence="1 2">
    <name type="scientific">Ajellomyces capsulatus (strain H88)</name>
    <name type="common">Darling's disease fungus</name>
    <name type="synonym">Histoplasma capsulatum</name>
    <dbReference type="NCBI Taxonomy" id="544711"/>
    <lineage>
        <taxon>Eukaryota</taxon>
        <taxon>Fungi</taxon>
        <taxon>Dikarya</taxon>
        <taxon>Ascomycota</taxon>
        <taxon>Pezizomycotina</taxon>
        <taxon>Eurotiomycetes</taxon>
        <taxon>Eurotiomycetidae</taxon>
        <taxon>Onygenales</taxon>
        <taxon>Ajellomycetaceae</taxon>
        <taxon>Histoplasma</taxon>
    </lineage>
</organism>